<dbReference type="Proteomes" id="UP001597544">
    <property type="component" value="Unassembled WGS sequence"/>
</dbReference>
<evidence type="ECO:0000313" key="3">
    <source>
        <dbReference type="Proteomes" id="UP001597544"/>
    </source>
</evidence>
<dbReference type="PROSITE" id="PS51471">
    <property type="entry name" value="FE2OG_OXY"/>
    <property type="match status" value="1"/>
</dbReference>
<keyword evidence="2" id="KW-0223">Dioxygenase</keyword>
<evidence type="ECO:0000259" key="1">
    <source>
        <dbReference type="PROSITE" id="PS51471"/>
    </source>
</evidence>
<dbReference type="Gene3D" id="2.60.120.590">
    <property type="entry name" value="Alpha-ketoglutarate-dependent dioxygenase AlkB-like"/>
    <property type="match status" value="1"/>
</dbReference>
<feature type="domain" description="Fe2OG dioxygenase" evidence="1">
    <location>
        <begin position="95"/>
        <end position="194"/>
    </location>
</feature>
<dbReference type="InterPro" id="IPR037151">
    <property type="entry name" value="AlkB-like_sf"/>
</dbReference>
<name>A0ABW5ILJ7_9BACT</name>
<dbReference type="GO" id="GO:0051213">
    <property type="term" value="F:dioxygenase activity"/>
    <property type="evidence" value="ECO:0007669"/>
    <property type="project" value="UniProtKB-KW"/>
</dbReference>
<dbReference type="Pfam" id="PF13532">
    <property type="entry name" value="2OG-FeII_Oxy_2"/>
    <property type="match status" value="1"/>
</dbReference>
<comment type="caution">
    <text evidence="2">The sequence shown here is derived from an EMBL/GenBank/DDBJ whole genome shotgun (WGS) entry which is preliminary data.</text>
</comment>
<keyword evidence="3" id="KW-1185">Reference proteome</keyword>
<dbReference type="EMBL" id="JBHULU010000012">
    <property type="protein sequence ID" value="MFD2513850.1"/>
    <property type="molecule type" value="Genomic_DNA"/>
</dbReference>
<dbReference type="PANTHER" id="PTHR31573">
    <property type="entry name" value="ALPHA-KETOGLUTARATE-DEPENDENT DIOXYGENASE ALKB HOMOLOG 2"/>
    <property type="match status" value="1"/>
</dbReference>
<dbReference type="InterPro" id="IPR027450">
    <property type="entry name" value="AlkB-like"/>
</dbReference>
<dbReference type="InterPro" id="IPR032852">
    <property type="entry name" value="ALKBH2"/>
</dbReference>
<dbReference type="RefSeq" id="WP_377505238.1">
    <property type="nucleotide sequence ID" value="NZ_JBHULU010000012.1"/>
</dbReference>
<proteinExistence type="predicted"/>
<dbReference type="PANTHER" id="PTHR31573:SF1">
    <property type="entry name" value="DNA OXIDATIVE DEMETHYLASE ALKBH2"/>
    <property type="match status" value="1"/>
</dbReference>
<dbReference type="InterPro" id="IPR005123">
    <property type="entry name" value="Oxoglu/Fe-dep_dioxygenase_dom"/>
</dbReference>
<reference evidence="3" key="1">
    <citation type="journal article" date="2019" name="Int. J. Syst. Evol. Microbiol.">
        <title>The Global Catalogue of Microorganisms (GCM) 10K type strain sequencing project: providing services to taxonomists for standard genome sequencing and annotation.</title>
        <authorList>
            <consortium name="The Broad Institute Genomics Platform"/>
            <consortium name="The Broad Institute Genome Sequencing Center for Infectious Disease"/>
            <person name="Wu L."/>
            <person name="Ma J."/>
        </authorList>
    </citation>
    <scope>NUCLEOTIDE SEQUENCE [LARGE SCALE GENOMIC DNA]</scope>
    <source>
        <strain evidence="3">KCTC 42498</strain>
    </source>
</reference>
<protein>
    <submittedName>
        <fullName evidence="2">Alpha-ketoglutarate-dependent dioxygenase AlkB family protein</fullName>
    </submittedName>
</protein>
<keyword evidence="2" id="KW-0560">Oxidoreductase</keyword>
<sequence>MQKTQKLYMPDAEVSYIAHFLSGEESDAYFRKLMEQVSWQQESIKLFGKLQPMPRLTAWYGDKGYTYSGLHNRPQPWLPVLQELKRKVELASGHTFNSVLLNLYRTGQNSMGWHSDDEAALGQEPVIASLSLGGERKFRFRHKTRKDIEPVNVTLNHGSLLLMQGPTQHHWLHQVPKTARAVEPRINLTFRNVNV</sequence>
<dbReference type="SUPFAM" id="SSF51197">
    <property type="entry name" value="Clavaminate synthase-like"/>
    <property type="match status" value="1"/>
</dbReference>
<gene>
    <name evidence="2" type="ORF">ACFSRY_08235</name>
</gene>
<evidence type="ECO:0000313" key="2">
    <source>
        <dbReference type="EMBL" id="MFD2513850.1"/>
    </source>
</evidence>
<accession>A0ABW5ILJ7</accession>
<organism evidence="2 3">
    <name type="scientific">Pontibacter locisalis</name>
    <dbReference type="NCBI Taxonomy" id="1719035"/>
    <lineage>
        <taxon>Bacteria</taxon>
        <taxon>Pseudomonadati</taxon>
        <taxon>Bacteroidota</taxon>
        <taxon>Cytophagia</taxon>
        <taxon>Cytophagales</taxon>
        <taxon>Hymenobacteraceae</taxon>
        <taxon>Pontibacter</taxon>
    </lineage>
</organism>